<dbReference type="SUPFAM" id="SSF103473">
    <property type="entry name" value="MFS general substrate transporter"/>
    <property type="match status" value="1"/>
</dbReference>
<evidence type="ECO:0000256" key="2">
    <source>
        <dbReference type="ARBA" id="ARBA00008335"/>
    </source>
</evidence>
<dbReference type="PROSITE" id="PS00216">
    <property type="entry name" value="SUGAR_TRANSPORT_1"/>
    <property type="match status" value="1"/>
</dbReference>
<dbReference type="InterPro" id="IPR005829">
    <property type="entry name" value="Sugar_transporter_CS"/>
</dbReference>
<evidence type="ECO:0000256" key="4">
    <source>
        <dbReference type="ARBA" id="ARBA00022692"/>
    </source>
</evidence>
<feature type="domain" description="Major facilitator superfamily (MFS) profile" evidence="8">
    <location>
        <begin position="8"/>
        <end position="159"/>
    </location>
</feature>
<dbReference type="Gene3D" id="1.20.1250.20">
    <property type="entry name" value="MFS general substrate transporter like domains"/>
    <property type="match status" value="1"/>
</dbReference>
<accession>A0A9W4PIC2</accession>
<dbReference type="InterPro" id="IPR011701">
    <property type="entry name" value="MFS"/>
</dbReference>
<sequence>MKNKYMKTASGVYINYFLLGMVNIMLVSNMSYLTEQWDTDYAGVSYIIAAIGVGKLLTYAFTGYLSDKIGRKPLIIASSLGMAIFLIGIPLSPNYHLAFVFAILAGVANSSMDAGSYPGLTELFPRAAGSASVLVKAFMSAYHDLSDHNIYFNPYDPFG</sequence>
<comment type="subcellular location">
    <subcellularLocation>
        <location evidence="1">Cell membrane</location>
        <topology evidence="1">Multi-pass membrane protein</topology>
    </subcellularLocation>
</comment>
<evidence type="ECO:0000256" key="1">
    <source>
        <dbReference type="ARBA" id="ARBA00004651"/>
    </source>
</evidence>
<proteinExistence type="inferred from homology"/>
<evidence type="ECO:0000259" key="8">
    <source>
        <dbReference type="PROSITE" id="PS50850"/>
    </source>
</evidence>
<feature type="transmembrane region" description="Helical" evidence="7">
    <location>
        <begin position="44"/>
        <end position="62"/>
    </location>
</feature>
<comment type="caution">
    <text evidence="9">The sequence shown here is derived from an EMBL/GenBank/DDBJ whole genome shotgun (WGS) entry which is preliminary data.</text>
</comment>
<reference evidence="9" key="1">
    <citation type="submission" date="2021-11" db="EMBL/GenBank/DDBJ databases">
        <authorList>
            <person name="Bulgarelli D."/>
        </authorList>
    </citation>
    <scope>NUCLEOTIDE SEQUENCE</scope>
    <source>
        <strain evidence="9">Bi133</strain>
    </source>
</reference>
<evidence type="ECO:0000313" key="10">
    <source>
        <dbReference type="Proteomes" id="UP000789326"/>
    </source>
</evidence>
<dbReference type="GO" id="GO:0022857">
    <property type="term" value="F:transmembrane transporter activity"/>
    <property type="evidence" value="ECO:0007669"/>
    <property type="project" value="InterPro"/>
</dbReference>
<keyword evidence="5 7" id="KW-1133">Transmembrane helix</keyword>
<evidence type="ECO:0000256" key="3">
    <source>
        <dbReference type="ARBA" id="ARBA00022448"/>
    </source>
</evidence>
<dbReference type="InterPro" id="IPR036259">
    <property type="entry name" value="MFS_trans_sf"/>
</dbReference>
<evidence type="ECO:0000313" key="9">
    <source>
        <dbReference type="EMBL" id="CAH0283887.1"/>
    </source>
</evidence>
<protein>
    <submittedName>
        <fullName evidence="9">Inner membrane transport protein YdiM</fullName>
    </submittedName>
</protein>
<dbReference type="EMBL" id="CAKKMG010000078">
    <property type="protein sequence ID" value="CAH0283887.1"/>
    <property type="molecule type" value="Genomic_DNA"/>
</dbReference>
<dbReference type="Proteomes" id="UP000789326">
    <property type="component" value="Unassembled WGS sequence"/>
</dbReference>
<dbReference type="InterPro" id="IPR020846">
    <property type="entry name" value="MFS_dom"/>
</dbReference>
<dbReference type="PANTHER" id="PTHR23514:SF3">
    <property type="entry name" value="BYPASS OF STOP CODON PROTEIN 6"/>
    <property type="match status" value="1"/>
</dbReference>
<keyword evidence="4 7" id="KW-0812">Transmembrane</keyword>
<evidence type="ECO:0000256" key="6">
    <source>
        <dbReference type="ARBA" id="ARBA00023136"/>
    </source>
</evidence>
<comment type="similarity">
    <text evidence="2">Belongs to the major facilitator superfamily.</text>
</comment>
<dbReference type="InterPro" id="IPR051788">
    <property type="entry name" value="MFS_Transporter"/>
</dbReference>
<keyword evidence="3" id="KW-0813">Transport</keyword>
<dbReference type="PROSITE" id="PS50850">
    <property type="entry name" value="MFS"/>
    <property type="match status" value="1"/>
</dbReference>
<name>A0A9W4PIC2_9BACI</name>
<dbReference type="Pfam" id="PF07690">
    <property type="entry name" value="MFS_1"/>
    <property type="match status" value="1"/>
</dbReference>
<keyword evidence="6 7" id="KW-0472">Membrane</keyword>
<dbReference type="AlphaFoldDB" id="A0A9W4PIC2"/>
<evidence type="ECO:0000256" key="7">
    <source>
        <dbReference type="SAM" id="Phobius"/>
    </source>
</evidence>
<gene>
    <name evidence="9" type="primary">ydiM_1</name>
    <name evidence="9" type="ORF">SRABI133_04032</name>
</gene>
<organism evidence="9 10">
    <name type="scientific">Peribacillus simplex</name>
    <dbReference type="NCBI Taxonomy" id="1478"/>
    <lineage>
        <taxon>Bacteria</taxon>
        <taxon>Bacillati</taxon>
        <taxon>Bacillota</taxon>
        <taxon>Bacilli</taxon>
        <taxon>Bacillales</taxon>
        <taxon>Bacillaceae</taxon>
        <taxon>Peribacillus</taxon>
    </lineage>
</organism>
<dbReference type="PANTHER" id="PTHR23514">
    <property type="entry name" value="BYPASS OF STOP CODON PROTEIN 6"/>
    <property type="match status" value="1"/>
</dbReference>
<dbReference type="GO" id="GO:0005886">
    <property type="term" value="C:plasma membrane"/>
    <property type="evidence" value="ECO:0007669"/>
    <property type="project" value="UniProtKB-SubCell"/>
</dbReference>
<feature type="transmembrane region" description="Helical" evidence="7">
    <location>
        <begin position="12"/>
        <end position="32"/>
    </location>
</feature>
<evidence type="ECO:0000256" key="5">
    <source>
        <dbReference type="ARBA" id="ARBA00022989"/>
    </source>
</evidence>
<feature type="transmembrane region" description="Helical" evidence="7">
    <location>
        <begin position="74"/>
        <end position="91"/>
    </location>
</feature>